<evidence type="ECO:0000256" key="4">
    <source>
        <dbReference type="ARBA" id="ARBA00023110"/>
    </source>
</evidence>
<dbReference type="InterPro" id="IPR029000">
    <property type="entry name" value="Cyclophilin-like_dom_sf"/>
</dbReference>
<gene>
    <name evidence="10" type="ORF">SAMN05192540_2470</name>
    <name evidence="9" type="ORF">SAMN05192545_2032</name>
</gene>
<evidence type="ECO:0000256" key="3">
    <source>
        <dbReference type="ARBA" id="ARBA00013194"/>
    </source>
</evidence>
<dbReference type="PROSITE" id="PS00170">
    <property type="entry name" value="CSA_PPIASE_1"/>
    <property type="match status" value="1"/>
</dbReference>
<keyword evidence="4 6" id="KW-0697">Rotamase</keyword>
<dbReference type="Proteomes" id="UP000183038">
    <property type="component" value="Unassembled WGS sequence"/>
</dbReference>
<dbReference type="EC" id="5.2.1.8" evidence="3 6"/>
<dbReference type="PROSITE" id="PS50072">
    <property type="entry name" value="CSA_PPIASE_2"/>
    <property type="match status" value="1"/>
</dbReference>
<evidence type="ECO:0000256" key="5">
    <source>
        <dbReference type="ARBA" id="ARBA00023235"/>
    </source>
</evidence>
<dbReference type="InterPro" id="IPR002130">
    <property type="entry name" value="Cyclophilin-type_PPIase_dom"/>
</dbReference>
<protein>
    <recommendedName>
        <fullName evidence="3 6">peptidylprolyl isomerase</fullName>
        <ecNumber evidence="3 6">5.2.1.8</ecNumber>
    </recommendedName>
</protein>
<dbReference type="InterPro" id="IPR046357">
    <property type="entry name" value="PPIase_dom_sf"/>
</dbReference>
<dbReference type="SUPFAM" id="SSF54534">
    <property type="entry name" value="FKBP-like"/>
    <property type="match status" value="1"/>
</dbReference>
<dbReference type="PROSITE" id="PS51257">
    <property type="entry name" value="PROKAR_LIPOPROTEIN"/>
    <property type="match status" value="1"/>
</dbReference>
<dbReference type="PANTHER" id="PTHR45625:SF4">
    <property type="entry name" value="PEPTIDYLPROLYL ISOMERASE DOMAIN AND WD REPEAT-CONTAINING PROTEIN 1"/>
    <property type="match status" value="1"/>
</dbReference>
<dbReference type="SUPFAM" id="SSF50891">
    <property type="entry name" value="Cyclophilin-like"/>
    <property type="match status" value="1"/>
</dbReference>
<comment type="catalytic activity">
    <reaction evidence="1 6">
        <text>[protein]-peptidylproline (omega=180) = [protein]-peptidylproline (omega=0)</text>
        <dbReference type="Rhea" id="RHEA:16237"/>
        <dbReference type="Rhea" id="RHEA-COMP:10747"/>
        <dbReference type="Rhea" id="RHEA-COMP:10748"/>
        <dbReference type="ChEBI" id="CHEBI:83833"/>
        <dbReference type="ChEBI" id="CHEBI:83834"/>
        <dbReference type="EC" id="5.2.1.8"/>
    </reaction>
</comment>
<accession>A0A1H4Q469</accession>
<proteinExistence type="inferred from homology"/>
<evidence type="ECO:0000259" key="8">
    <source>
        <dbReference type="PROSITE" id="PS50072"/>
    </source>
</evidence>
<dbReference type="InterPro" id="IPR044666">
    <property type="entry name" value="Cyclophilin_A-like"/>
</dbReference>
<dbReference type="GO" id="GO:0003755">
    <property type="term" value="F:peptidyl-prolyl cis-trans isomerase activity"/>
    <property type="evidence" value="ECO:0007669"/>
    <property type="project" value="UniProtKB-KW"/>
</dbReference>
<evidence type="ECO:0000256" key="6">
    <source>
        <dbReference type="PROSITE-ProRule" id="PRU00277"/>
    </source>
</evidence>
<evidence type="ECO:0000259" key="7">
    <source>
        <dbReference type="PROSITE" id="PS50059"/>
    </source>
</evidence>
<organism evidence="10 11">
    <name type="scientific">Maribacter dokdonensis</name>
    <dbReference type="NCBI Taxonomy" id="320912"/>
    <lineage>
        <taxon>Bacteria</taxon>
        <taxon>Pseudomonadati</taxon>
        <taxon>Bacteroidota</taxon>
        <taxon>Flavobacteriia</taxon>
        <taxon>Flavobacteriales</taxon>
        <taxon>Flavobacteriaceae</taxon>
        <taxon>Maribacter</taxon>
    </lineage>
</organism>
<dbReference type="EMBL" id="LT629754">
    <property type="protein sequence ID" value="SDS77353.1"/>
    <property type="molecule type" value="Genomic_DNA"/>
</dbReference>
<evidence type="ECO:0000313" key="9">
    <source>
        <dbReference type="EMBL" id="SDS77353.1"/>
    </source>
</evidence>
<evidence type="ECO:0000256" key="2">
    <source>
        <dbReference type="ARBA" id="ARBA00007365"/>
    </source>
</evidence>
<dbReference type="AlphaFoldDB" id="A0A1H4Q469"/>
<dbReference type="Gene3D" id="3.10.50.40">
    <property type="match status" value="1"/>
</dbReference>
<dbReference type="PRINTS" id="PR00153">
    <property type="entry name" value="CSAPPISMRASE"/>
</dbReference>
<dbReference type="CDD" id="cd00317">
    <property type="entry name" value="cyclophilin"/>
    <property type="match status" value="1"/>
</dbReference>
<keyword evidence="5 6" id="KW-0413">Isomerase</keyword>
<dbReference type="Pfam" id="PF00160">
    <property type="entry name" value="Pro_isomerase"/>
    <property type="match status" value="1"/>
</dbReference>
<dbReference type="InterPro" id="IPR020892">
    <property type="entry name" value="Cyclophilin-type_PPIase_CS"/>
</dbReference>
<dbReference type="Gene3D" id="2.40.100.10">
    <property type="entry name" value="Cyclophilin-like"/>
    <property type="match status" value="1"/>
</dbReference>
<dbReference type="Pfam" id="PF00254">
    <property type="entry name" value="FKBP_C"/>
    <property type="match status" value="1"/>
</dbReference>
<keyword evidence="12" id="KW-1185">Reference proteome</keyword>
<evidence type="ECO:0000256" key="1">
    <source>
        <dbReference type="ARBA" id="ARBA00000971"/>
    </source>
</evidence>
<dbReference type="PANTHER" id="PTHR45625">
    <property type="entry name" value="PEPTIDYL-PROLYL CIS-TRANS ISOMERASE-RELATED"/>
    <property type="match status" value="1"/>
</dbReference>
<feature type="domain" description="PPIase FKBP-type" evidence="7">
    <location>
        <begin position="276"/>
        <end position="381"/>
    </location>
</feature>
<evidence type="ECO:0000313" key="11">
    <source>
        <dbReference type="Proteomes" id="UP000183038"/>
    </source>
</evidence>
<evidence type="ECO:0000313" key="12">
    <source>
        <dbReference type="Proteomes" id="UP000199574"/>
    </source>
</evidence>
<reference evidence="9 12" key="1">
    <citation type="submission" date="2016-10" db="EMBL/GenBank/DDBJ databases">
        <authorList>
            <person name="Varghese N."/>
            <person name="Submissions S."/>
        </authorList>
    </citation>
    <scope>NUCLEOTIDE SEQUENCE [LARGE SCALE GENOMIC DNA]</scope>
    <source>
        <strain evidence="9 12">MAR_2009_60</strain>
    </source>
</reference>
<dbReference type="GO" id="GO:0006457">
    <property type="term" value="P:protein folding"/>
    <property type="evidence" value="ECO:0007669"/>
    <property type="project" value="InterPro"/>
</dbReference>
<reference evidence="10 11" key="2">
    <citation type="submission" date="2016-10" db="EMBL/GenBank/DDBJ databases">
        <authorList>
            <person name="de Groot N.N."/>
        </authorList>
    </citation>
    <scope>NUCLEOTIDE SEQUENCE [LARGE SCALE GENOMIC DNA]</scope>
    <source>
        <strain evidence="10 11">MAR_2009_71</strain>
    </source>
</reference>
<name>A0A1H4Q469_9FLAO</name>
<dbReference type="InterPro" id="IPR001179">
    <property type="entry name" value="PPIase_FKBP_dom"/>
</dbReference>
<dbReference type="EMBL" id="FNTB01000001">
    <property type="protein sequence ID" value="SEC14425.1"/>
    <property type="molecule type" value="Genomic_DNA"/>
</dbReference>
<dbReference type="Proteomes" id="UP000199574">
    <property type="component" value="Chromosome I"/>
</dbReference>
<feature type="domain" description="PPIase cyclophilin-type" evidence="8">
    <location>
        <begin position="42"/>
        <end position="194"/>
    </location>
</feature>
<dbReference type="PROSITE" id="PS50059">
    <property type="entry name" value="FKBP_PPIASE"/>
    <property type="match status" value="1"/>
</dbReference>
<sequence length="382" mass="41926">MTIMIKKMYLLAVIGLIMTSCKTSKRADLGDGLFADIKTSKGDIIVRLEQEKTPVTVANFVSLAEGTNTFVSEEYKDKKYYDGLTFHRVMKDFMIQGGDPLGQGTGNPGYKFMDEFNDSLVHDRKGILSMANSGPATNGSQFFITHKETPWLNNKHSVFGEVVEGMDVVDSIANVPVGAGNKPVEPVIMNTIEIIRNGKEARKFDAVQIMTDYFDGEEDRLAAIEKEKAEKLAAVQKIKDEFAASIDAQKAKAKTLPSGLKVLTLENGTGEKPAIGNKVNVMYAGYLMDGTLFDSNYQEIAEKYGAFDERRLQGGGYMPVPMDYSPESRLIAGFREGLLTMKVGDKVRLFIPSHLGYGEQGGGPIPPNADLIFDLEITGLTE</sequence>
<evidence type="ECO:0000313" key="10">
    <source>
        <dbReference type="EMBL" id="SEC14425.1"/>
    </source>
</evidence>
<comment type="similarity">
    <text evidence="2">Belongs to the cyclophilin-type PPIase family.</text>
</comment>